<dbReference type="RefSeq" id="WP_284315684.1">
    <property type="nucleotide sequence ID" value="NZ_BSPC01000066.1"/>
</dbReference>
<proteinExistence type="inferred from homology"/>
<feature type="domain" description="NAD-dependent epimerase/dehydratase" evidence="3">
    <location>
        <begin position="4"/>
        <end position="261"/>
    </location>
</feature>
<keyword evidence="5" id="KW-1185">Reference proteome</keyword>
<comment type="caution">
    <text evidence="4">The sequence shown here is derived from an EMBL/GenBank/DDBJ whole genome shotgun (WGS) entry which is preliminary data.</text>
</comment>
<protein>
    <submittedName>
        <fullName evidence="4">Oxidoreductase</fullName>
    </submittedName>
</protein>
<gene>
    <name evidence="4" type="ORF">GCM10007874_57430</name>
</gene>
<dbReference type="Gene3D" id="3.40.50.720">
    <property type="entry name" value="NAD(P)-binding Rossmann-like Domain"/>
    <property type="match status" value="1"/>
</dbReference>
<evidence type="ECO:0000313" key="5">
    <source>
        <dbReference type="Proteomes" id="UP001156882"/>
    </source>
</evidence>
<reference evidence="5" key="1">
    <citation type="journal article" date="2019" name="Int. J. Syst. Evol. Microbiol.">
        <title>The Global Catalogue of Microorganisms (GCM) 10K type strain sequencing project: providing services to taxonomists for standard genome sequencing and annotation.</title>
        <authorList>
            <consortium name="The Broad Institute Genomics Platform"/>
            <consortium name="The Broad Institute Genome Sequencing Center for Infectious Disease"/>
            <person name="Wu L."/>
            <person name="Ma J."/>
        </authorList>
    </citation>
    <scope>NUCLEOTIDE SEQUENCE [LARGE SCALE GENOMIC DNA]</scope>
    <source>
        <strain evidence="5">NBRC 101365</strain>
    </source>
</reference>
<sequence>MTLLVTGGGGFVMSVVVGEWLARDPANKAVILDRGPLDAAAENYFAPVRDRLTVIEGDVCRDETWQGTLDGLGITAIVHGATLTPISRGSAAEAKRQPEAEDPARIVDVNLMGSVRALEWARRSASIKRFVYVSSGSVYRHHGPDWQGEPLPEDGYVAPLTLYGISKYASEMVVNRYADLFGLPGISVRLSSIYGPMDRVTASRNFRHIPNRVAHMALAGEVIRPNSLDSAGDYLNSADVAAAIVALIGAPMLRYRHYNVASGEISTTGDFVRWAAEKVPGVRCEVTSDATANVVQDPALRDGMWGAYDTARLERDTGWRPRPLREAFHAYMDWIAANEVAVASGPA</sequence>
<comment type="similarity">
    <text evidence="2">Belongs to the NAD(P)-dependent epimerase/dehydratase family.</text>
</comment>
<evidence type="ECO:0000313" key="4">
    <source>
        <dbReference type="EMBL" id="GLS22723.1"/>
    </source>
</evidence>
<evidence type="ECO:0000259" key="3">
    <source>
        <dbReference type="Pfam" id="PF01370"/>
    </source>
</evidence>
<comment type="pathway">
    <text evidence="1">Bacterial outer membrane biogenesis; LPS O-antigen biosynthesis.</text>
</comment>
<evidence type="ECO:0000256" key="1">
    <source>
        <dbReference type="ARBA" id="ARBA00005125"/>
    </source>
</evidence>
<dbReference type="Pfam" id="PF01370">
    <property type="entry name" value="Epimerase"/>
    <property type="match status" value="1"/>
</dbReference>
<dbReference type="EMBL" id="BSPC01000066">
    <property type="protein sequence ID" value="GLS22723.1"/>
    <property type="molecule type" value="Genomic_DNA"/>
</dbReference>
<dbReference type="InterPro" id="IPR001509">
    <property type="entry name" value="Epimerase_deHydtase"/>
</dbReference>
<dbReference type="Proteomes" id="UP001156882">
    <property type="component" value="Unassembled WGS sequence"/>
</dbReference>
<dbReference type="InterPro" id="IPR036291">
    <property type="entry name" value="NAD(P)-bd_dom_sf"/>
</dbReference>
<dbReference type="PANTHER" id="PTHR43000">
    <property type="entry name" value="DTDP-D-GLUCOSE 4,6-DEHYDRATASE-RELATED"/>
    <property type="match status" value="1"/>
</dbReference>
<accession>A0ABQ6CQW7</accession>
<name>A0ABQ6CQW7_9HYPH</name>
<organism evidence="4 5">
    <name type="scientific">Labrys miyagiensis</name>
    <dbReference type="NCBI Taxonomy" id="346912"/>
    <lineage>
        <taxon>Bacteria</taxon>
        <taxon>Pseudomonadati</taxon>
        <taxon>Pseudomonadota</taxon>
        <taxon>Alphaproteobacteria</taxon>
        <taxon>Hyphomicrobiales</taxon>
        <taxon>Xanthobacteraceae</taxon>
        <taxon>Labrys</taxon>
    </lineage>
</organism>
<dbReference type="SUPFAM" id="SSF51735">
    <property type="entry name" value="NAD(P)-binding Rossmann-fold domains"/>
    <property type="match status" value="1"/>
</dbReference>
<evidence type="ECO:0000256" key="2">
    <source>
        <dbReference type="ARBA" id="ARBA00007637"/>
    </source>
</evidence>